<dbReference type="InterPro" id="IPR025404">
    <property type="entry name" value="DUF4130"/>
</dbReference>
<proteinExistence type="predicted"/>
<dbReference type="PATRIC" id="fig|1216932.3.peg.2514"/>
<dbReference type="eggNOG" id="COG1573">
    <property type="taxonomic scope" value="Bacteria"/>
</dbReference>
<dbReference type="RefSeq" id="WP_044039465.1">
    <property type="nucleotide sequence ID" value="NZ_HG917868.1"/>
</dbReference>
<dbReference type="OrthoDB" id="5290748at2"/>
<dbReference type="AlphaFoldDB" id="W6SJ11"/>
<dbReference type="InterPro" id="IPR023875">
    <property type="entry name" value="DNA_repair_put"/>
</dbReference>
<dbReference type="KEGG" id="clt:CM240_2546"/>
<sequence>MKVLLYDGSFYGLLTSIYHGFYMKEIDIKLYIKDTYNSNFLNMEFYIDTEEAKALKVYNSINDKLGKNILKNVYYLHLAEGDEIPTLIFKYLKLAFKYGPEISLAKNNDIIINVDKYRRRVSLEAHRFTGFVRFKAIGENHYYSRISPDHNILPLIIDHFINRFRNQNFIIHDTKRELAIIYNMSQGIITDFSKEQGDYLFHNSFDKNYENLWKTFYSSVNIVERNNPRAQRNYIPSRYFKYLTEID</sequence>
<organism evidence="2 3">
    <name type="scientific">Clostridium bornimense</name>
    <dbReference type="NCBI Taxonomy" id="1216932"/>
    <lineage>
        <taxon>Bacteria</taxon>
        <taxon>Bacillati</taxon>
        <taxon>Bacillota</taxon>
        <taxon>Clostridia</taxon>
        <taxon>Eubacteriales</taxon>
        <taxon>Clostridiaceae</taxon>
        <taxon>Clostridium</taxon>
    </lineage>
</organism>
<dbReference type="Proteomes" id="UP000019426">
    <property type="component" value="Chromosome M2/40_rep1"/>
</dbReference>
<dbReference type="Pfam" id="PF13566">
    <property type="entry name" value="DUF4130"/>
    <property type="match status" value="1"/>
</dbReference>
<evidence type="ECO:0000313" key="3">
    <source>
        <dbReference type="Proteomes" id="UP000019426"/>
    </source>
</evidence>
<dbReference type="EMBL" id="HG917868">
    <property type="protein sequence ID" value="CDM69670.1"/>
    <property type="molecule type" value="Genomic_DNA"/>
</dbReference>
<dbReference type="NCBIfam" id="TIGR03915">
    <property type="entry name" value="SAM_7_link_chp"/>
    <property type="match status" value="1"/>
</dbReference>
<feature type="domain" description="DUF4130" evidence="1">
    <location>
        <begin position="84"/>
        <end position="245"/>
    </location>
</feature>
<protein>
    <recommendedName>
        <fullName evidence="1">DUF4130 domain-containing protein</fullName>
    </recommendedName>
</protein>
<evidence type="ECO:0000259" key="1">
    <source>
        <dbReference type="Pfam" id="PF13566"/>
    </source>
</evidence>
<keyword evidence="3" id="KW-1185">Reference proteome</keyword>
<gene>
    <name evidence="2" type="ORF">CM240_2546</name>
</gene>
<reference evidence="2 3" key="1">
    <citation type="submission" date="2013-11" db="EMBL/GenBank/DDBJ databases">
        <title>Complete genome sequence of Clostridum sp. M2/40.</title>
        <authorList>
            <person name="Wibberg D."/>
            <person name="Puehler A."/>
            <person name="Schlueter A."/>
        </authorList>
    </citation>
    <scope>NUCLEOTIDE SEQUENCE [LARGE SCALE GENOMIC DNA]</scope>
    <source>
        <strain evidence="3">M2/40</strain>
    </source>
</reference>
<evidence type="ECO:0000313" key="2">
    <source>
        <dbReference type="EMBL" id="CDM69670.1"/>
    </source>
</evidence>
<dbReference type="HOGENOM" id="CLU_068835_1_0_9"/>
<name>W6SJ11_9CLOT</name>
<dbReference type="STRING" id="1216932.CM240_2546"/>
<accession>W6SJ11</accession>